<dbReference type="EMBL" id="KK198760">
    <property type="protein sequence ID" value="KCW59154.1"/>
    <property type="molecule type" value="Genomic_DNA"/>
</dbReference>
<evidence type="ECO:0000313" key="3">
    <source>
        <dbReference type="EMBL" id="KCW59154.1"/>
    </source>
</evidence>
<dbReference type="GO" id="GO:0005634">
    <property type="term" value="C:nucleus"/>
    <property type="evidence" value="ECO:0000318"/>
    <property type="project" value="GO_Central"/>
</dbReference>
<reference evidence="3" key="1">
    <citation type="submission" date="2013-07" db="EMBL/GenBank/DDBJ databases">
        <title>The genome of Eucalyptus grandis.</title>
        <authorList>
            <person name="Schmutz J."/>
            <person name="Hayes R."/>
            <person name="Myburg A."/>
            <person name="Tuskan G."/>
            <person name="Grattapaglia D."/>
            <person name="Rokhsar D.S."/>
        </authorList>
    </citation>
    <scope>NUCLEOTIDE SEQUENCE</scope>
    <source>
        <tissue evidence="3">Leaf extractions</tissue>
    </source>
</reference>
<dbReference type="PANTHER" id="PTHR11017">
    <property type="entry name" value="LEUCINE-RICH REPEAT-CONTAINING PROTEIN"/>
    <property type="match status" value="1"/>
</dbReference>
<dbReference type="PROSITE" id="PS50104">
    <property type="entry name" value="TIR"/>
    <property type="match status" value="1"/>
</dbReference>
<dbReference type="STRING" id="71139.A0A059AZG7"/>
<dbReference type="SUPFAM" id="SSF52200">
    <property type="entry name" value="Toll/Interleukin receptor TIR domain"/>
    <property type="match status" value="1"/>
</dbReference>
<keyword evidence="1" id="KW-0520">NAD</keyword>
<evidence type="ECO:0000256" key="1">
    <source>
        <dbReference type="ARBA" id="ARBA00023027"/>
    </source>
</evidence>
<dbReference type="InParanoid" id="A0A059AZG7"/>
<gene>
    <name evidence="3" type="ORF">EUGRSUZ_H01784</name>
</gene>
<dbReference type="SMART" id="SM00255">
    <property type="entry name" value="TIR"/>
    <property type="match status" value="1"/>
</dbReference>
<dbReference type="Pfam" id="PF01582">
    <property type="entry name" value="TIR"/>
    <property type="match status" value="1"/>
</dbReference>
<proteinExistence type="predicted"/>
<dbReference type="PANTHER" id="PTHR11017:SF292">
    <property type="entry name" value="AAA+ ATPASE DOMAIN-CONTAINING PROTEIN"/>
    <property type="match status" value="1"/>
</dbReference>
<dbReference type="GO" id="GO:0007165">
    <property type="term" value="P:signal transduction"/>
    <property type="evidence" value="ECO:0000318"/>
    <property type="project" value="GO_Central"/>
</dbReference>
<feature type="domain" description="TIR" evidence="2">
    <location>
        <begin position="12"/>
        <end position="178"/>
    </location>
</feature>
<protein>
    <recommendedName>
        <fullName evidence="2">TIR domain-containing protein</fullName>
    </recommendedName>
</protein>
<sequence>MASSSSSLKRKRNYDVFLSFRGTDVRNNFLSHLETALYQNVISYYIDSKEMRKGDQIRPALMKAIEESQYAIVIFSENYASSSWCLEEVAKIMERQTQKDQIVLPVFYKVEPREVRWGSGSYGRAMAKHESEYGKESHKVKRWKKALFDASELSGWTLNDEVEAELIKEIVSKIFMQIDQRPVHVAEHLIGIHPRLIELNSMLKLGSDEDVRMIGLWGPGGIGKTALGLALYNNISTQFEGSCFLVDVCKALEGPKDLAALQKQLLSEILPGRRLVVSDVRS</sequence>
<accession>A0A059AZG7</accession>
<dbReference type="SUPFAM" id="SSF52540">
    <property type="entry name" value="P-loop containing nucleoside triphosphate hydrolases"/>
    <property type="match status" value="1"/>
</dbReference>
<dbReference type="Gramene" id="KCW59154">
    <property type="protein sequence ID" value="KCW59154"/>
    <property type="gene ID" value="EUGRSUZ_H01784"/>
</dbReference>
<dbReference type="Gene3D" id="3.40.50.300">
    <property type="entry name" value="P-loop containing nucleotide triphosphate hydrolases"/>
    <property type="match status" value="1"/>
</dbReference>
<dbReference type="AlphaFoldDB" id="A0A059AZG7"/>
<evidence type="ECO:0000259" key="2">
    <source>
        <dbReference type="PROSITE" id="PS50104"/>
    </source>
</evidence>
<dbReference type="OMA" id="NDQKMER"/>
<dbReference type="InterPro" id="IPR035897">
    <property type="entry name" value="Toll_tir_struct_dom_sf"/>
</dbReference>
<name>A0A059AZG7_EUCGR</name>
<dbReference type="InterPro" id="IPR000157">
    <property type="entry name" value="TIR_dom"/>
</dbReference>
<dbReference type="FunFam" id="3.40.50.10140:FF:000007">
    <property type="entry name" value="Disease resistance protein (TIR-NBS-LRR class)"/>
    <property type="match status" value="1"/>
</dbReference>
<dbReference type="InterPro" id="IPR027417">
    <property type="entry name" value="P-loop_NTPase"/>
</dbReference>
<organism evidence="3">
    <name type="scientific">Eucalyptus grandis</name>
    <name type="common">Flooded gum</name>
    <dbReference type="NCBI Taxonomy" id="71139"/>
    <lineage>
        <taxon>Eukaryota</taxon>
        <taxon>Viridiplantae</taxon>
        <taxon>Streptophyta</taxon>
        <taxon>Embryophyta</taxon>
        <taxon>Tracheophyta</taxon>
        <taxon>Spermatophyta</taxon>
        <taxon>Magnoliopsida</taxon>
        <taxon>eudicotyledons</taxon>
        <taxon>Gunneridae</taxon>
        <taxon>Pentapetalae</taxon>
        <taxon>rosids</taxon>
        <taxon>malvids</taxon>
        <taxon>Myrtales</taxon>
        <taxon>Myrtaceae</taxon>
        <taxon>Myrtoideae</taxon>
        <taxon>Eucalypteae</taxon>
        <taxon>Eucalyptus</taxon>
    </lineage>
</organism>
<dbReference type="GO" id="GO:0006952">
    <property type="term" value="P:defense response"/>
    <property type="evidence" value="ECO:0007669"/>
    <property type="project" value="InterPro"/>
</dbReference>
<dbReference type="InterPro" id="IPR044974">
    <property type="entry name" value="Disease_R_plants"/>
</dbReference>
<dbReference type="Gene3D" id="3.40.50.10140">
    <property type="entry name" value="Toll/interleukin-1 receptor homology (TIR) domain"/>
    <property type="match status" value="1"/>
</dbReference>